<feature type="compositionally biased region" description="Polar residues" evidence="1">
    <location>
        <begin position="67"/>
        <end position="82"/>
    </location>
</feature>
<comment type="caution">
    <text evidence="2">The sequence shown here is derived from an EMBL/GenBank/DDBJ whole genome shotgun (WGS) entry which is preliminary data.</text>
</comment>
<gene>
    <name evidence="2" type="ORF">C1645_400907</name>
</gene>
<dbReference type="AlphaFoldDB" id="A0A397SF12"/>
<evidence type="ECO:0000313" key="2">
    <source>
        <dbReference type="EMBL" id="RIA84813.1"/>
    </source>
</evidence>
<dbReference type="STRING" id="658196.A0A397SF12"/>
<proteinExistence type="predicted"/>
<feature type="compositionally biased region" description="Polar residues" evidence="1">
    <location>
        <begin position="118"/>
        <end position="143"/>
    </location>
</feature>
<dbReference type="EMBL" id="QKYT01000467">
    <property type="protein sequence ID" value="RIA84813.1"/>
    <property type="molecule type" value="Genomic_DNA"/>
</dbReference>
<dbReference type="Proteomes" id="UP000265703">
    <property type="component" value="Unassembled WGS sequence"/>
</dbReference>
<protein>
    <submittedName>
        <fullName evidence="2">Uncharacterized protein</fullName>
    </submittedName>
</protein>
<feature type="region of interest" description="Disordered" evidence="1">
    <location>
        <begin position="1"/>
        <end position="177"/>
    </location>
</feature>
<feature type="compositionally biased region" description="Polar residues" evidence="1">
    <location>
        <begin position="23"/>
        <end position="34"/>
    </location>
</feature>
<evidence type="ECO:0000256" key="1">
    <source>
        <dbReference type="SAM" id="MobiDB-lite"/>
    </source>
</evidence>
<keyword evidence="3" id="KW-1185">Reference proteome</keyword>
<evidence type="ECO:0000313" key="3">
    <source>
        <dbReference type="Proteomes" id="UP000265703"/>
    </source>
</evidence>
<sequence length="177" mass="18612">MSTTQTPRPFYKLPKSSPAEESPPTNGFETSPSVNIINSNEKINKEKLIPKRSAPPPPKVAQKVVQMSASGLNGLSTSPSGKDNQRRGPKKPNSLGPPPKPGRSPTDPYQTALARSPSAGSGQKQGFSSESPTSPKYSASGYSSLKGAPAINVHGEPIQPSASEKDGNSKSLKFFVI</sequence>
<reference evidence="2 3" key="1">
    <citation type="submission" date="2018-06" db="EMBL/GenBank/DDBJ databases">
        <title>Comparative genomics reveals the genomic features of Rhizophagus irregularis, R. cerebriforme, R. diaphanum and Gigaspora rosea, and their symbiotic lifestyle signature.</title>
        <authorList>
            <person name="Morin E."/>
            <person name="San Clemente H."/>
            <person name="Chen E.C.H."/>
            <person name="De La Providencia I."/>
            <person name="Hainaut M."/>
            <person name="Kuo A."/>
            <person name="Kohler A."/>
            <person name="Murat C."/>
            <person name="Tang N."/>
            <person name="Roy S."/>
            <person name="Loubradou J."/>
            <person name="Henrissat B."/>
            <person name="Grigoriev I.V."/>
            <person name="Corradi N."/>
            <person name="Roux C."/>
            <person name="Martin F.M."/>
        </authorList>
    </citation>
    <scope>NUCLEOTIDE SEQUENCE [LARGE SCALE GENOMIC DNA]</scope>
    <source>
        <strain evidence="2 3">DAOM 227022</strain>
    </source>
</reference>
<organism evidence="2 3">
    <name type="scientific">Glomus cerebriforme</name>
    <dbReference type="NCBI Taxonomy" id="658196"/>
    <lineage>
        <taxon>Eukaryota</taxon>
        <taxon>Fungi</taxon>
        <taxon>Fungi incertae sedis</taxon>
        <taxon>Mucoromycota</taxon>
        <taxon>Glomeromycotina</taxon>
        <taxon>Glomeromycetes</taxon>
        <taxon>Glomerales</taxon>
        <taxon>Glomeraceae</taxon>
        <taxon>Glomus</taxon>
    </lineage>
</organism>
<accession>A0A397SF12</accession>
<name>A0A397SF12_9GLOM</name>